<evidence type="ECO:0000259" key="2">
    <source>
        <dbReference type="Pfam" id="PF07859"/>
    </source>
</evidence>
<comment type="similarity">
    <text evidence="1">Belongs to the 'GDXG' lipolytic enzyme family.</text>
</comment>
<evidence type="ECO:0000313" key="3">
    <source>
        <dbReference type="EMBL" id="CAA2955134.1"/>
    </source>
</evidence>
<name>A0A8S0PLK6_OLEEU</name>
<feature type="domain" description="Alpha/beta hydrolase fold-3" evidence="2">
    <location>
        <begin position="80"/>
        <end position="304"/>
    </location>
</feature>
<dbReference type="Gramene" id="OE9A024119T1">
    <property type="protein sequence ID" value="OE9A024119C1"/>
    <property type="gene ID" value="OE9A024119"/>
</dbReference>
<dbReference type="InterPro" id="IPR029058">
    <property type="entry name" value="AB_hydrolase_fold"/>
</dbReference>
<dbReference type="EMBL" id="CACTIH010000139">
    <property type="protein sequence ID" value="CAA2955134.1"/>
    <property type="molecule type" value="Genomic_DNA"/>
</dbReference>
<dbReference type="SUPFAM" id="SSF53474">
    <property type="entry name" value="alpha/beta-Hydrolases"/>
    <property type="match status" value="1"/>
</dbReference>
<dbReference type="PANTHER" id="PTHR23024:SF551">
    <property type="entry name" value="2-HYDROXYISOFLAVANONE DEHYDRATASE-LIKE"/>
    <property type="match status" value="1"/>
</dbReference>
<evidence type="ECO:0000256" key="1">
    <source>
        <dbReference type="ARBA" id="ARBA00010515"/>
    </source>
</evidence>
<dbReference type="OrthoDB" id="408631at2759"/>
<dbReference type="Gene3D" id="3.40.50.1820">
    <property type="entry name" value="alpha/beta hydrolase"/>
    <property type="match status" value="1"/>
</dbReference>
<reference evidence="3 4" key="1">
    <citation type="submission" date="2019-12" db="EMBL/GenBank/DDBJ databases">
        <authorList>
            <person name="Alioto T."/>
            <person name="Alioto T."/>
            <person name="Gomez Garrido J."/>
        </authorList>
    </citation>
    <scope>NUCLEOTIDE SEQUENCE [LARGE SCALE GENOMIC DNA]</scope>
</reference>
<dbReference type="InterPro" id="IPR050466">
    <property type="entry name" value="Carboxylest/Gibb_receptor"/>
</dbReference>
<dbReference type="InterPro" id="IPR013094">
    <property type="entry name" value="AB_hydrolase_3"/>
</dbReference>
<keyword evidence="4" id="KW-1185">Reference proteome</keyword>
<dbReference type="Proteomes" id="UP000594638">
    <property type="component" value="Unassembled WGS sequence"/>
</dbReference>
<dbReference type="GO" id="GO:0016787">
    <property type="term" value="F:hydrolase activity"/>
    <property type="evidence" value="ECO:0007669"/>
    <property type="project" value="InterPro"/>
</dbReference>
<evidence type="ECO:0000313" key="4">
    <source>
        <dbReference type="Proteomes" id="UP000594638"/>
    </source>
</evidence>
<protein>
    <submittedName>
        <fullName evidence="3">2-hydroxyisoflavanone dehydratase-like</fullName>
    </submittedName>
</protein>
<dbReference type="Pfam" id="PF07859">
    <property type="entry name" value="Abhydrolase_3"/>
    <property type="match status" value="1"/>
</dbReference>
<comment type="caution">
    <text evidence="3">The sequence shown here is derived from an EMBL/GenBank/DDBJ whole genome shotgun (WGS) entry which is preliminary data.</text>
</comment>
<organism evidence="3 4">
    <name type="scientific">Olea europaea subsp. europaea</name>
    <dbReference type="NCBI Taxonomy" id="158383"/>
    <lineage>
        <taxon>Eukaryota</taxon>
        <taxon>Viridiplantae</taxon>
        <taxon>Streptophyta</taxon>
        <taxon>Embryophyta</taxon>
        <taxon>Tracheophyta</taxon>
        <taxon>Spermatophyta</taxon>
        <taxon>Magnoliopsida</taxon>
        <taxon>eudicotyledons</taxon>
        <taxon>Gunneridae</taxon>
        <taxon>Pentapetalae</taxon>
        <taxon>asterids</taxon>
        <taxon>lamiids</taxon>
        <taxon>Lamiales</taxon>
        <taxon>Oleaceae</taxon>
        <taxon>Oleeae</taxon>
        <taxon>Olea</taxon>
    </lineage>
</organism>
<proteinExistence type="inferred from homology"/>
<sequence>MNTATLSNTTKEVIHDLSPYLTEYTDGTIERFMATQNVPPSADDPTTGVASKDIMVSSPEVKARLFLPKLTDSNQKLPVLVYYHGGGFIVESPYSLLSHFYMNILAAEAKALIISVEYRLAPELLLPIAYEDSWTALQWVASHVIANACIEKDEWITKHGDLCKLYIGGDSAGGNIVHNIVLRAGVEPLPGDVKILGSFLSCPYFWGSKPVGSESKEDLKGFAYNVWMCIYPSAPGGIDNPMINPFTEDAPSLSGQACSRLLVCLAEKDAFTPRGILYVETLKKTGWNGEVQLVVVDGEDHCFHIFDPNSEKAKDLIKLLASFISQT</sequence>
<dbReference type="PANTHER" id="PTHR23024">
    <property type="entry name" value="ARYLACETAMIDE DEACETYLASE"/>
    <property type="match status" value="1"/>
</dbReference>
<gene>
    <name evidence="3" type="ORF">OLEA9_A024119</name>
</gene>
<dbReference type="AlphaFoldDB" id="A0A8S0PLK6"/>
<accession>A0A8S0PLK6</accession>